<dbReference type="Pfam" id="PF07963">
    <property type="entry name" value="N_methyl"/>
    <property type="match status" value="1"/>
</dbReference>
<proteinExistence type="predicted"/>
<organism evidence="2 3">
    <name type="scientific">Candidatus Portnoybacteria bacterium CG02_land_8_20_14_3_00_45_8</name>
    <dbReference type="NCBI Taxonomy" id="1974807"/>
    <lineage>
        <taxon>Bacteria</taxon>
        <taxon>Candidatus Portnoyibacteriota</taxon>
    </lineage>
</organism>
<sequence>MTRNHKQRGVTLIELLVVIFIISLISGSVLYSSWKGQDQYYVSQSVQKLAADLRRTQNMALSGQTQGAVMPRGYGLYFVSASRYYLFYNTSADLVYAAGASVLLETINLTNNVVVSPVAQSIYFTPPDPTTYINGANAGSLVLTLTRGVRSKTITTYSSGKIDISSP</sequence>
<dbReference type="InterPro" id="IPR045584">
    <property type="entry name" value="Pilin-like"/>
</dbReference>
<comment type="caution">
    <text evidence="2">The sequence shown here is derived from an EMBL/GenBank/DDBJ whole genome shotgun (WGS) entry which is preliminary data.</text>
</comment>
<dbReference type="Proteomes" id="UP000229247">
    <property type="component" value="Unassembled WGS sequence"/>
</dbReference>
<reference evidence="3" key="1">
    <citation type="submission" date="2017-09" db="EMBL/GenBank/DDBJ databases">
        <title>Depth-based differentiation of microbial function through sediment-hosted aquifers and enrichment of novel symbionts in the deep terrestrial subsurface.</title>
        <authorList>
            <person name="Probst A.J."/>
            <person name="Ladd B."/>
            <person name="Jarett J.K."/>
            <person name="Geller-Mcgrath D.E."/>
            <person name="Sieber C.M.K."/>
            <person name="Emerson J.B."/>
            <person name="Anantharaman K."/>
            <person name="Thomas B.C."/>
            <person name="Malmstrom R."/>
            <person name="Stieglmeier M."/>
            <person name="Klingl A."/>
            <person name="Woyke T."/>
            <person name="Ryan C.M."/>
            <person name="Banfield J.F."/>
        </authorList>
    </citation>
    <scope>NUCLEOTIDE SEQUENCE [LARGE SCALE GENOMIC DNA]</scope>
</reference>
<keyword evidence="1" id="KW-0812">Transmembrane</keyword>
<keyword evidence="1" id="KW-0472">Membrane</keyword>
<evidence type="ECO:0000313" key="3">
    <source>
        <dbReference type="Proteomes" id="UP000229247"/>
    </source>
</evidence>
<dbReference type="SUPFAM" id="SSF54523">
    <property type="entry name" value="Pili subunits"/>
    <property type="match status" value="1"/>
</dbReference>
<evidence type="ECO:0008006" key="4">
    <source>
        <dbReference type="Google" id="ProtNLM"/>
    </source>
</evidence>
<dbReference type="EMBL" id="PEUE01000003">
    <property type="protein sequence ID" value="PIV38801.1"/>
    <property type="molecule type" value="Genomic_DNA"/>
</dbReference>
<gene>
    <name evidence="2" type="ORF">COS30_00110</name>
</gene>
<feature type="transmembrane region" description="Helical" evidence="1">
    <location>
        <begin position="12"/>
        <end position="34"/>
    </location>
</feature>
<dbReference type="AlphaFoldDB" id="A0A2M7D723"/>
<dbReference type="InterPro" id="IPR012902">
    <property type="entry name" value="N_methyl_site"/>
</dbReference>
<dbReference type="NCBIfam" id="TIGR02532">
    <property type="entry name" value="IV_pilin_GFxxxE"/>
    <property type="match status" value="1"/>
</dbReference>
<evidence type="ECO:0000256" key="1">
    <source>
        <dbReference type="SAM" id="Phobius"/>
    </source>
</evidence>
<name>A0A2M7D723_9BACT</name>
<evidence type="ECO:0000313" key="2">
    <source>
        <dbReference type="EMBL" id="PIV38801.1"/>
    </source>
</evidence>
<keyword evidence="1" id="KW-1133">Transmembrane helix</keyword>
<accession>A0A2M7D723</accession>
<protein>
    <recommendedName>
        <fullName evidence="4">General secretion pathway GspH domain-containing protein</fullName>
    </recommendedName>
</protein>
<dbReference type="PROSITE" id="PS00409">
    <property type="entry name" value="PROKAR_NTER_METHYL"/>
    <property type="match status" value="1"/>
</dbReference>